<evidence type="ECO:0000313" key="2">
    <source>
        <dbReference type="EMBL" id="KAK7318334.1"/>
    </source>
</evidence>
<protein>
    <submittedName>
        <fullName evidence="2">Uncharacterized protein</fullName>
    </submittedName>
</protein>
<organism evidence="2 3">
    <name type="scientific">Clitoria ternatea</name>
    <name type="common">Butterfly pea</name>
    <dbReference type="NCBI Taxonomy" id="43366"/>
    <lineage>
        <taxon>Eukaryota</taxon>
        <taxon>Viridiplantae</taxon>
        <taxon>Streptophyta</taxon>
        <taxon>Embryophyta</taxon>
        <taxon>Tracheophyta</taxon>
        <taxon>Spermatophyta</taxon>
        <taxon>Magnoliopsida</taxon>
        <taxon>eudicotyledons</taxon>
        <taxon>Gunneridae</taxon>
        <taxon>Pentapetalae</taxon>
        <taxon>rosids</taxon>
        <taxon>fabids</taxon>
        <taxon>Fabales</taxon>
        <taxon>Fabaceae</taxon>
        <taxon>Papilionoideae</taxon>
        <taxon>50 kb inversion clade</taxon>
        <taxon>NPAAA clade</taxon>
        <taxon>indigoferoid/millettioid clade</taxon>
        <taxon>Phaseoleae</taxon>
        <taxon>Clitoria</taxon>
    </lineage>
</organism>
<keyword evidence="3" id="KW-1185">Reference proteome</keyword>
<accession>A0AAN9Q249</accession>
<feature type="coiled-coil region" evidence="1">
    <location>
        <begin position="69"/>
        <end position="96"/>
    </location>
</feature>
<proteinExistence type="predicted"/>
<name>A0AAN9Q249_CLITE</name>
<evidence type="ECO:0000256" key="1">
    <source>
        <dbReference type="SAM" id="Coils"/>
    </source>
</evidence>
<reference evidence="2 3" key="1">
    <citation type="submission" date="2024-01" db="EMBL/GenBank/DDBJ databases">
        <title>The genomes of 5 underutilized Papilionoideae crops provide insights into root nodulation and disease resistance.</title>
        <authorList>
            <person name="Yuan L."/>
        </authorList>
    </citation>
    <scope>NUCLEOTIDE SEQUENCE [LARGE SCALE GENOMIC DNA]</scope>
    <source>
        <strain evidence="2">LY-2023</strain>
        <tissue evidence="2">Leaf</tissue>
    </source>
</reference>
<keyword evidence="1" id="KW-0175">Coiled coil</keyword>
<dbReference type="AlphaFoldDB" id="A0AAN9Q249"/>
<dbReference type="Proteomes" id="UP001359559">
    <property type="component" value="Unassembled WGS sequence"/>
</dbReference>
<gene>
    <name evidence="2" type="ORF">RJT34_03033</name>
</gene>
<evidence type="ECO:0000313" key="3">
    <source>
        <dbReference type="Proteomes" id="UP001359559"/>
    </source>
</evidence>
<sequence length="122" mass="14388">MLKTQMGATIAVQYSSQLCSGAAFFIHQVEYRSRCSRFRGRKIRSTGCSRGSAAATIYQHKENKKIKINRKIERDIERERKERVRVVERKVQLKEERETEREKERKREVLGIGVLLRVFCEV</sequence>
<dbReference type="EMBL" id="JAYKXN010000001">
    <property type="protein sequence ID" value="KAK7318334.1"/>
    <property type="molecule type" value="Genomic_DNA"/>
</dbReference>
<comment type="caution">
    <text evidence="2">The sequence shown here is derived from an EMBL/GenBank/DDBJ whole genome shotgun (WGS) entry which is preliminary data.</text>
</comment>